<evidence type="ECO:0000259" key="1">
    <source>
        <dbReference type="Pfam" id="PF01935"/>
    </source>
</evidence>
<dbReference type="EMBL" id="BAAALD010000021">
    <property type="protein sequence ID" value="GAA1082763.1"/>
    <property type="molecule type" value="Genomic_DNA"/>
</dbReference>
<dbReference type="InterPro" id="IPR051162">
    <property type="entry name" value="T4SS_component"/>
</dbReference>
<evidence type="ECO:0000313" key="4">
    <source>
        <dbReference type="Proteomes" id="UP001499987"/>
    </source>
</evidence>
<comment type="caution">
    <text evidence="3">The sequence shown here is derived from an EMBL/GenBank/DDBJ whole genome shotgun (WGS) entry which is preliminary data.</text>
</comment>
<dbReference type="PANTHER" id="PTHR30121">
    <property type="entry name" value="UNCHARACTERIZED PROTEIN YJGR-RELATED"/>
    <property type="match status" value="1"/>
</dbReference>
<gene>
    <name evidence="3" type="ORF">GCM10009663_27170</name>
</gene>
<organism evidence="3 4">
    <name type="scientific">Kitasatospora arboriphila</name>
    <dbReference type="NCBI Taxonomy" id="258052"/>
    <lineage>
        <taxon>Bacteria</taxon>
        <taxon>Bacillati</taxon>
        <taxon>Actinomycetota</taxon>
        <taxon>Actinomycetes</taxon>
        <taxon>Kitasatosporales</taxon>
        <taxon>Streptomycetaceae</taxon>
        <taxon>Kitasatospora</taxon>
    </lineage>
</organism>
<feature type="domain" description="Helicase HerA central" evidence="1">
    <location>
        <begin position="244"/>
        <end position="306"/>
    </location>
</feature>
<dbReference type="Gene3D" id="1.10.8.730">
    <property type="match status" value="1"/>
</dbReference>
<dbReference type="InterPro" id="IPR027417">
    <property type="entry name" value="P-loop_NTPase"/>
</dbReference>
<dbReference type="PANTHER" id="PTHR30121:SF6">
    <property type="entry name" value="SLR6007 PROTEIN"/>
    <property type="match status" value="1"/>
</dbReference>
<keyword evidence="4" id="KW-1185">Reference proteome</keyword>
<dbReference type="Pfam" id="PF19044">
    <property type="entry name" value="P-loop_TraG"/>
    <property type="match status" value="1"/>
</dbReference>
<evidence type="ECO:0008006" key="5">
    <source>
        <dbReference type="Google" id="ProtNLM"/>
    </source>
</evidence>
<dbReference type="Proteomes" id="UP001499987">
    <property type="component" value="Unassembled WGS sequence"/>
</dbReference>
<dbReference type="InterPro" id="IPR002789">
    <property type="entry name" value="HerA_central"/>
</dbReference>
<accession>A0ABP4DZX6</accession>
<dbReference type="RefSeq" id="WP_344623834.1">
    <property type="nucleotide sequence ID" value="NZ_BAAALD010000021.1"/>
</dbReference>
<dbReference type="InterPro" id="IPR043964">
    <property type="entry name" value="P-loop_TraG"/>
</dbReference>
<sequence>MKHTAPPQEQDAGLGPDSVQVEPRVIAVGDLLAATLIVTGYPAEVGPGWLEPLLTYPGRLDVSLHVEPVPAATASARLRRQRARLEASRRIGHRRGGLDDPETEAAAADAAELAWRVARGEGKLFRAGLYLTVYAPDREQLAGELSAVRALAESMLLRCQPATWRMLQGWTTCLPLGTDRLQAVRTFDTEALAACFPFASPDLPRSAAGSGSGVGEVLYGLNAAASGMVLWDRFAQDNHNSVTLARSGAGKSYLTKLEVLRLLYQGVQVRVVDPEDEYARLADAAGGTVIRPGAPGVRINPFDLPPDGTPDPLTRRVLFLHSFLAVLLGQAFPPSEKALLDAAVLSAYRAVGITGDPATHHLPAPLLSGLAAALAGMEDPAAGRLAAQLAPYTTGSHRQLFDGPTTHRADGHLAVYSLREVPDELKPAATMLCLDAVWRTVTDPADRRPRLVVIDEAWLLMRDEHSARFLHRMAKSSRKHWAGLAVVTQDTADLLATDLGRAVVANAATQILLRQAPQAIDAVTEAFRLSAGEAAYLLTAPRGEALLCAGPGQRAAFTAAASPAEHRLITTDPGELADGER</sequence>
<dbReference type="Gene3D" id="3.40.50.300">
    <property type="entry name" value="P-loop containing nucleotide triphosphate hydrolases"/>
    <property type="match status" value="1"/>
</dbReference>
<evidence type="ECO:0000259" key="2">
    <source>
        <dbReference type="Pfam" id="PF19044"/>
    </source>
</evidence>
<proteinExistence type="predicted"/>
<dbReference type="Pfam" id="PF01935">
    <property type="entry name" value="DUF87"/>
    <property type="match status" value="1"/>
</dbReference>
<feature type="domain" description="TraG P-loop" evidence="2">
    <location>
        <begin position="427"/>
        <end position="539"/>
    </location>
</feature>
<dbReference type="SUPFAM" id="SSF52540">
    <property type="entry name" value="P-loop containing nucleoside triphosphate hydrolases"/>
    <property type="match status" value="1"/>
</dbReference>
<protein>
    <recommendedName>
        <fullName evidence="5">Conjugal transfer protein TraC</fullName>
    </recommendedName>
</protein>
<reference evidence="4" key="1">
    <citation type="journal article" date="2019" name="Int. J. Syst. Evol. Microbiol.">
        <title>The Global Catalogue of Microorganisms (GCM) 10K type strain sequencing project: providing services to taxonomists for standard genome sequencing and annotation.</title>
        <authorList>
            <consortium name="The Broad Institute Genomics Platform"/>
            <consortium name="The Broad Institute Genome Sequencing Center for Infectious Disease"/>
            <person name="Wu L."/>
            <person name="Ma J."/>
        </authorList>
    </citation>
    <scope>NUCLEOTIDE SEQUENCE [LARGE SCALE GENOMIC DNA]</scope>
    <source>
        <strain evidence="4">JCM 13002</strain>
    </source>
</reference>
<evidence type="ECO:0000313" key="3">
    <source>
        <dbReference type="EMBL" id="GAA1082763.1"/>
    </source>
</evidence>
<dbReference type="CDD" id="cd01127">
    <property type="entry name" value="TrwB_TraG_TraD_VirD4"/>
    <property type="match status" value="1"/>
</dbReference>
<name>A0ABP4DZX6_9ACTN</name>